<evidence type="ECO:0000256" key="1">
    <source>
        <dbReference type="SAM" id="MobiDB-lite"/>
    </source>
</evidence>
<name>A0AAV4GSX1_9GAST</name>
<gene>
    <name evidence="2" type="ORF">ElyMa_004267100</name>
</gene>
<evidence type="ECO:0000313" key="3">
    <source>
        <dbReference type="Proteomes" id="UP000762676"/>
    </source>
</evidence>
<comment type="caution">
    <text evidence="2">The sequence shown here is derived from an EMBL/GenBank/DDBJ whole genome shotgun (WGS) entry which is preliminary data.</text>
</comment>
<keyword evidence="3" id="KW-1185">Reference proteome</keyword>
<evidence type="ECO:0000313" key="2">
    <source>
        <dbReference type="EMBL" id="GFR88947.1"/>
    </source>
</evidence>
<dbReference type="Proteomes" id="UP000762676">
    <property type="component" value="Unassembled WGS sequence"/>
</dbReference>
<dbReference type="EMBL" id="BMAT01008587">
    <property type="protein sequence ID" value="GFR88947.1"/>
    <property type="molecule type" value="Genomic_DNA"/>
</dbReference>
<accession>A0AAV4GSX1</accession>
<protein>
    <submittedName>
        <fullName evidence="2">Uncharacterized protein</fullName>
    </submittedName>
</protein>
<proteinExistence type="predicted"/>
<dbReference type="AlphaFoldDB" id="A0AAV4GSX1"/>
<reference evidence="2 3" key="1">
    <citation type="journal article" date="2021" name="Elife">
        <title>Chloroplast acquisition without the gene transfer in kleptoplastic sea slugs, Plakobranchus ocellatus.</title>
        <authorList>
            <person name="Maeda T."/>
            <person name="Takahashi S."/>
            <person name="Yoshida T."/>
            <person name="Shimamura S."/>
            <person name="Takaki Y."/>
            <person name="Nagai Y."/>
            <person name="Toyoda A."/>
            <person name="Suzuki Y."/>
            <person name="Arimoto A."/>
            <person name="Ishii H."/>
            <person name="Satoh N."/>
            <person name="Nishiyama T."/>
            <person name="Hasebe M."/>
            <person name="Maruyama T."/>
            <person name="Minagawa J."/>
            <person name="Obokata J."/>
            <person name="Shigenobu S."/>
        </authorList>
    </citation>
    <scope>NUCLEOTIDE SEQUENCE [LARGE SCALE GENOMIC DNA]</scope>
</reference>
<feature type="region of interest" description="Disordered" evidence="1">
    <location>
        <begin position="1"/>
        <end position="24"/>
    </location>
</feature>
<sequence>MQKWTEGVRGLSQGEEEGGGGSVVKSTWGVRSVLEAQKADDHCMTNLGSLLVGIHHQHSSLRAPDICGSVRSAHVQFWHRRIPISSPFGCSSQSPDCLDRVFSPLNA</sequence>
<organism evidence="2 3">
    <name type="scientific">Elysia marginata</name>
    <dbReference type="NCBI Taxonomy" id="1093978"/>
    <lineage>
        <taxon>Eukaryota</taxon>
        <taxon>Metazoa</taxon>
        <taxon>Spiralia</taxon>
        <taxon>Lophotrochozoa</taxon>
        <taxon>Mollusca</taxon>
        <taxon>Gastropoda</taxon>
        <taxon>Heterobranchia</taxon>
        <taxon>Euthyneura</taxon>
        <taxon>Panpulmonata</taxon>
        <taxon>Sacoglossa</taxon>
        <taxon>Placobranchoidea</taxon>
        <taxon>Plakobranchidae</taxon>
        <taxon>Elysia</taxon>
    </lineage>
</organism>